<keyword evidence="1" id="KW-0812">Transmembrane</keyword>
<keyword evidence="1" id="KW-0472">Membrane</keyword>
<dbReference type="EMBL" id="CP108037">
    <property type="protein sequence ID" value="WUN84546.1"/>
    <property type="molecule type" value="Genomic_DNA"/>
</dbReference>
<dbReference type="GeneID" id="95502307"/>
<protein>
    <submittedName>
        <fullName evidence="2">Uncharacterized protein</fullName>
    </submittedName>
</protein>
<keyword evidence="2" id="KW-0614">Plasmid</keyword>
<evidence type="ECO:0000256" key="1">
    <source>
        <dbReference type="SAM" id="Phobius"/>
    </source>
</evidence>
<dbReference type="RefSeq" id="WP_328741268.1">
    <property type="nucleotide sequence ID" value="NZ_CP108037.1"/>
</dbReference>
<evidence type="ECO:0000313" key="2">
    <source>
        <dbReference type="EMBL" id="WUN84546.1"/>
    </source>
</evidence>
<evidence type="ECO:0000313" key="3">
    <source>
        <dbReference type="Proteomes" id="UP001432312"/>
    </source>
</evidence>
<reference evidence="2" key="1">
    <citation type="submission" date="2022-10" db="EMBL/GenBank/DDBJ databases">
        <title>The complete genomes of actinobacterial strains from the NBC collection.</title>
        <authorList>
            <person name="Joergensen T.S."/>
            <person name="Alvarez Arevalo M."/>
            <person name="Sterndorff E.B."/>
            <person name="Faurdal D."/>
            <person name="Vuksanovic O."/>
            <person name="Mourched A.-S."/>
            <person name="Charusanti P."/>
            <person name="Shaw S."/>
            <person name="Blin K."/>
            <person name="Weber T."/>
        </authorList>
    </citation>
    <scope>NUCLEOTIDE SEQUENCE</scope>
    <source>
        <strain evidence="2">NBC_00303</strain>
        <plasmid evidence="2">unnamed1</plasmid>
    </source>
</reference>
<name>A0ABZ1QPS0_9ACTN</name>
<proteinExistence type="predicted"/>
<keyword evidence="3" id="KW-1185">Reference proteome</keyword>
<organism evidence="2 3">
    <name type="scientific">Streptomyces erythrochromogenes</name>
    <dbReference type="NCBI Taxonomy" id="285574"/>
    <lineage>
        <taxon>Bacteria</taxon>
        <taxon>Bacillati</taxon>
        <taxon>Actinomycetota</taxon>
        <taxon>Actinomycetes</taxon>
        <taxon>Kitasatosporales</taxon>
        <taxon>Streptomycetaceae</taxon>
        <taxon>Streptomyces</taxon>
    </lineage>
</organism>
<dbReference type="Proteomes" id="UP001432312">
    <property type="component" value="Plasmid unnamed1"/>
</dbReference>
<keyword evidence="1" id="KW-1133">Transmembrane helix</keyword>
<accession>A0ABZ1QPS0</accession>
<geneLocation type="plasmid" evidence="2 3">
    <name>unnamed1</name>
</geneLocation>
<feature type="transmembrane region" description="Helical" evidence="1">
    <location>
        <begin position="25"/>
        <end position="43"/>
    </location>
</feature>
<sequence length="86" mass="8521">MPEKNLSLPCATAQPAPRRLHTPDAVVIIVIILAAAALSSTGLPVADVLQLLACAGLVAILLIGLGTAAPVKAIRAALRVAAGPAV</sequence>
<feature type="transmembrane region" description="Helical" evidence="1">
    <location>
        <begin position="49"/>
        <end position="69"/>
    </location>
</feature>
<gene>
    <name evidence="2" type="ORF">OHA91_39670</name>
</gene>